<dbReference type="InterPro" id="IPR000160">
    <property type="entry name" value="GGDEF_dom"/>
</dbReference>
<protein>
    <submittedName>
        <fullName evidence="4">GGDEF domain-containing protein</fullName>
    </submittedName>
</protein>
<comment type="caution">
    <text evidence="4">The sequence shown here is derived from an EMBL/GenBank/DDBJ whole genome shotgun (WGS) entry which is preliminary data.</text>
</comment>
<evidence type="ECO:0000256" key="2">
    <source>
        <dbReference type="SAM" id="Phobius"/>
    </source>
</evidence>
<dbReference type="InterPro" id="IPR052163">
    <property type="entry name" value="DGC-Regulatory_Protein"/>
</dbReference>
<dbReference type="SMART" id="SM00267">
    <property type="entry name" value="GGDEF"/>
    <property type="match status" value="1"/>
</dbReference>
<dbReference type="InterPro" id="IPR029787">
    <property type="entry name" value="Nucleotide_cyclase"/>
</dbReference>
<feature type="region of interest" description="Disordered" evidence="1">
    <location>
        <begin position="1"/>
        <end position="30"/>
    </location>
</feature>
<dbReference type="SUPFAM" id="SSF55073">
    <property type="entry name" value="Nucleotide cyclase"/>
    <property type="match status" value="1"/>
</dbReference>
<dbReference type="RefSeq" id="WP_203002586.1">
    <property type="nucleotide sequence ID" value="NZ_JADWYU010000200.1"/>
</dbReference>
<evidence type="ECO:0000256" key="1">
    <source>
        <dbReference type="SAM" id="MobiDB-lite"/>
    </source>
</evidence>
<keyword evidence="2" id="KW-1133">Transmembrane helix</keyword>
<dbReference type="Gene3D" id="3.30.70.270">
    <property type="match status" value="1"/>
</dbReference>
<feature type="transmembrane region" description="Helical" evidence="2">
    <location>
        <begin position="97"/>
        <end position="117"/>
    </location>
</feature>
<dbReference type="Pfam" id="PF00990">
    <property type="entry name" value="GGDEF"/>
    <property type="match status" value="1"/>
</dbReference>
<dbReference type="PROSITE" id="PS50887">
    <property type="entry name" value="GGDEF"/>
    <property type="match status" value="1"/>
</dbReference>
<evidence type="ECO:0000259" key="3">
    <source>
        <dbReference type="PROSITE" id="PS50887"/>
    </source>
</evidence>
<feature type="transmembrane region" description="Helical" evidence="2">
    <location>
        <begin position="37"/>
        <end position="59"/>
    </location>
</feature>
<keyword evidence="5" id="KW-1185">Reference proteome</keyword>
<organism evidence="4 5">
    <name type="scientific">Frankia nepalensis</name>
    <dbReference type="NCBI Taxonomy" id="1836974"/>
    <lineage>
        <taxon>Bacteria</taxon>
        <taxon>Bacillati</taxon>
        <taxon>Actinomycetota</taxon>
        <taxon>Actinomycetes</taxon>
        <taxon>Frankiales</taxon>
        <taxon>Frankiaceae</taxon>
        <taxon>Frankia</taxon>
    </lineage>
</organism>
<gene>
    <name evidence="4" type="ORF">I7412_24620</name>
</gene>
<proteinExistence type="predicted"/>
<dbReference type="EMBL" id="JAEACQ010000246">
    <property type="protein sequence ID" value="MBL7630286.1"/>
    <property type="molecule type" value="Genomic_DNA"/>
</dbReference>
<feature type="transmembrane region" description="Helical" evidence="2">
    <location>
        <begin position="129"/>
        <end position="148"/>
    </location>
</feature>
<keyword evidence="2" id="KW-0472">Membrane</keyword>
<dbReference type="Proteomes" id="UP000604475">
    <property type="component" value="Unassembled WGS sequence"/>
</dbReference>
<sequence length="593" mass="62474">MRDPEAGPSARPRKSRLTRPASAPARRLGGSAMSGQTFWRLATGAAMFLLAVLLVALVARRSVAIVVEPAAGATAAGVAAVCGGLGGWRCRGDERRWRWLTGSAATVTMVGVAAAAWSTAVSGTNVPRLHLSDLGYLVCYALALAGLLTMPTDPLDHGPDGLAGREGRDRHRSVSSRRWLVVTVLDSLLLVGSLALLGWDLVVEDVVVGRGHGLVALLMAWVLALAALVLIVAVFLVGTFRRPRSWLAFSLLAAGLVLLAVVATTYAAAAVRRWVVVPPPISAGFVAALLLVGLATVVPARPTSLLAVDAGDVDVRDADVSEVDVSDREGGRRPGRLQVLHLMLPYLPLGAVGLLAVVRLVESAQIQRDEMLVLFFLLALALVRQVCTLLENANLLARYRASQRQLRYQAFHDPLTGLANRALFGQRLRAALERRARDGDPRSLAVLFCDLDDFKIVNDALGHGAGDELLRVTAARLAAAVRSVDTVARLGGDEFAILAEGGGDDPRQLGRRVADAVAAPCVLAGAPYTVRGSVGLAIVEPGGAADPETVIHQADLAMYEAKRAGGAVTVYQPGLSGPDSGRRRAPRAPGRYP</sequence>
<feature type="transmembrane region" description="Helical" evidence="2">
    <location>
        <begin position="179"/>
        <end position="202"/>
    </location>
</feature>
<evidence type="ECO:0000313" key="5">
    <source>
        <dbReference type="Proteomes" id="UP000604475"/>
    </source>
</evidence>
<feature type="transmembrane region" description="Helical" evidence="2">
    <location>
        <begin position="214"/>
        <end position="239"/>
    </location>
</feature>
<dbReference type="AlphaFoldDB" id="A0A937UTQ5"/>
<reference evidence="4" key="1">
    <citation type="submission" date="2020-12" db="EMBL/GenBank/DDBJ databases">
        <title>Genomic characterization of non-nitrogen-fixing Frankia strains.</title>
        <authorList>
            <person name="Carlos-Shanley C."/>
            <person name="Guerra T."/>
            <person name="Hahn D."/>
        </authorList>
    </citation>
    <scope>NUCLEOTIDE SEQUENCE</scope>
    <source>
        <strain evidence="4">CN6</strain>
    </source>
</reference>
<feature type="transmembrane region" description="Helical" evidence="2">
    <location>
        <begin position="65"/>
        <end position="85"/>
    </location>
</feature>
<evidence type="ECO:0000313" key="4">
    <source>
        <dbReference type="EMBL" id="MBL7630286.1"/>
    </source>
</evidence>
<dbReference type="InterPro" id="IPR043128">
    <property type="entry name" value="Rev_trsase/Diguanyl_cyclase"/>
</dbReference>
<keyword evidence="2" id="KW-0812">Transmembrane</keyword>
<feature type="domain" description="GGDEF" evidence="3">
    <location>
        <begin position="442"/>
        <end position="573"/>
    </location>
</feature>
<name>A0A937UTQ5_9ACTN</name>
<dbReference type="PANTHER" id="PTHR46663:SF2">
    <property type="entry name" value="GGDEF DOMAIN-CONTAINING PROTEIN"/>
    <property type="match status" value="1"/>
</dbReference>
<feature type="transmembrane region" description="Helical" evidence="2">
    <location>
        <begin position="281"/>
        <end position="300"/>
    </location>
</feature>
<feature type="region of interest" description="Disordered" evidence="1">
    <location>
        <begin position="571"/>
        <end position="593"/>
    </location>
</feature>
<feature type="transmembrane region" description="Helical" evidence="2">
    <location>
        <begin position="342"/>
        <end position="361"/>
    </location>
</feature>
<dbReference type="NCBIfam" id="TIGR00254">
    <property type="entry name" value="GGDEF"/>
    <property type="match status" value="1"/>
</dbReference>
<feature type="transmembrane region" description="Helical" evidence="2">
    <location>
        <begin position="373"/>
        <end position="397"/>
    </location>
</feature>
<feature type="transmembrane region" description="Helical" evidence="2">
    <location>
        <begin position="246"/>
        <end position="269"/>
    </location>
</feature>
<dbReference type="CDD" id="cd01949">
    <property type="entry name" value="GGDEF"/>
    <property type="match status" value="1"/>
</dbReference>
<accession>A0A937UTQ5</accession>
<dbReference type="PANTHER" id="PTHR46663">
    <property type="entry name" value="DIGUANYLATE CYCLASE DGCT-RELATED"/>
    <property type="match status" value="1"/>
</dbReference>